<evidence type="ECO:0000313" key="11">
    <source>
        <dbReference type="Proteomes" id="UP000292118"/>
    </source>
</evidence>
<dbReference type="AlphaFoldDB" id="A0A4V0YG71"/>
<evidence type="ECO:0000259" key="9">
    <source>
        <dbReference type="PROSITE" id="PS50893"/>
    </source>
</evidence>
<dbReference type="OrthoDB" id="39350at2"/>
<keyword evidence="5" id="KW-0547">Nucleotide-binding</keyword>
<keyword evidence="4" id="KW-0677">Repeat</keyword>
<dbReference type="InterPro" id="IPR003593">
    <property type="entry name" value="AAA+_ATPase"/>
</dbReference>
<dbReference type="InterPro" id="IPR027417">
    <property type="entry name" value="P-loop_NTPase"/>
</dbReference>
<dbReference type="CDD" id="cd03216">
    <property type="entry name" value="ABC_Carb_Monos_I"/>
    <property type="match status" value="1"/>
</dbReference>
<dbReference type="CDD" id="cd03215">
    <property type="entry name" value="ABC_Carb_Monos_II"/>
    <property type="match status" value="1"/>
</dbReference>
<gene>
    <name evidence="10" type="ORF">ET471_09215</name>
</gene>
<dbReference type="InterPro" id="IPR053466">
    <property type="entry name" value="L-arabinose_ABC_transporter"/>
</dbReference>
<evidence type="ECO:0000256" key="4">
    <source>
        <dbReference type="ARBA" id="ARBA00022737"/>
    </source>
</evidence>
<feature type="domain" description="ABC transporter" evidence="9">
    <location>
        <begin position="22"/>
        <end position="259"/>
    </location>
</feature>
<dbReference type="SUPFAM" id="SSF52540">
    <property type="entry name" value="P-loop containing nucleoside triphosphate hydrolases"/>
    <property type="match status" value="2"/>
</dbReference>
<dbReference type="Proteomes" id="UP000292118">
    <property type="component" value="Chromosome"/>
</dbReference>
<dbReference type="Pfam" id="PF00005">
    <property type="entry name" value="ABC_tran"/>
    <property type="match status" value="2"/>
</dbReference>
<organism evidence="10 11">
    <name type="scientific">Xylanimonas protaetiae</name>
    <dbReference type="NCBI Taxonomy" id="2509457"/>
    <lineage>
        <taxon>Bacteria</taxon>
        <taxon>Bacillati</taxon>
        <taxon>Actinomycetota</taxon>
        <taxon>Actinomycetes</taxon>
        <taxon>Micrococcales</taxon>
        <taxon>Promicromonosporaceae</taxon>
        <taxon>Xylanimonas</taxon>
    </lineage>
</organism>
<dbReference type="PROSITE" id="PS00211">
    <property type="entry name" value="ABC_TRANSPORTER_1"/>
    <property type="match status" value="1"/>
</dbReference>
<evidence type="ECO:0000256" key="1">
    <source>
        <dbReference type="ARBA" id="ARBA00022448"/>
    </source>
</evidence>
<dbReference type="GO" id="GO:0016887">
    <property type="term" value="F:ATP hydrolysis activity"/>
    <property type="evidence" value="ECO:0007669"/>
    <property type="project" value="InterPro"/>
</dbReference>
<keyword evidence="2" id="KW-1003">Cell membrane</keyword>
<dbReference type="InterPro" id="IPR050107">
    <property type="entry name" value="ABC_carbohydrate_import_ATPase"/>
</dbReference>
<keyword evidence="8" id="KW-0472">Membrane</keyword>
<protein>
    <submittedName>
        <fullName evidence="10">Sugar ABC transporter ATP-binding protein</fullName>
    </submittedName>
</protein>
<keyword evidence="6 10" id="KW-0067">ATP-binding</keyword>
<feature type="domain" description="ABC transporter" evidence="9">
    <location>
        <begin position="279"/>
        <end position="526"/>
    </location>
</feature>
<dbReference type="GO" id="GO:0005524">
    <property type="term" value="F:ATP binding"/>
    <property type="evidence" value="ECO:0007669"/>
    <property type="project" value="UniProtKB-KW"/>
</dbReference>
<accession>A0A4V0YG71</accession>
<sequence>MTTDTTATTEQPRSGESADLILEMRNIVKEFPGVKALSDVTFTVRRGEVHAICGENGAGKSTLMKVLSGVYPHGTYEGDIVYNGEEVRFRGIRDSEAARIVIIHQELALVPRLSLAENIFLGNEQGPKGLVDWHQTRARATELLRRVGLTENADLTPLDIGVGKQQLVEIAKALSKNVDLLILDEPTAALNDEDSAHLLGLIDGFRKEGMTSIIISHKLNEIAAIADRVTVIRDGQTIETLDFHGPEPITEDRIIRGMVGRPLDARFPDHTPTIGEEMLRIEDWTVHHPIDAERKVVDGANITVHAGEIVGLAGLMGAGRTELAMSLFGRTYGSNISGRVYKRGQEIQIRSVGDAIRHGIAYTTEDRKALGLNLIQTIRENISASALGKVSSAWGVMKPGAEEVVAEKYRKEFRIKTPNVEALVGKLSGGNQQKVVLSKWVNTDPDVLILDEPTRGIDVGAKYEIYGIINALADAGKAVIVISSELPELIGTCDRIYAVAEGRITGEVPRARATQEELMRYMTMEKAPARSAAATEGNQE</sequence>
<dbReference type="EMBL" id="CP035493">
    <property type="protein sequence ID" value="QAY70191.1"/>
    <property type="molecule type" value="Genomic_DNA"/>
</dbReference>
<evidence type="ECO:0000256" key="5">
    <source>
        <dbReference type="ARBA" id="ARBA00022741"/>
    </source>
</evidence>
<keyword evidence="3" id="KW-0762">Sugar transport</keyword>
<keyword evidence="11" id="KW-1185">Reference proteome</keyword>
<keyword evidence="1" id="KW-0813">Transport</keyword>
<dbReference type="InterPro" id="IPR017871">
    <property type="entry name" value="ABC_transporter-like_CS"/>
</dbReference>
<reference evidence="10 11" key="1">
    <citation type="submission" date="2019-01" db="EMBL/GenBank/DDBJ databases">
        <title>Genome sequencing of strain FW10M-9.</title>
        <authorList>
            <person name="Heo J."/>
            <person name="Kim S.-J."/>
            <person name="Kim J.-S."/>
            <person name="Hong S.-B."/>
            <person name="Kwon S.-W."/>
        </authorList>
    </citation>
    <scope>NUCLEOTIDE SEQUENCE [LARGE SCALE GENOMIC DNA]</scope>
    <source>
        <strain evidence="10 11">FW10M-9</strain>
    </source>
</reference>
<dbReference type="RefSeq" id="WP_129187697.1">
    <property type="nucleotide sequence ID" value="NZ_CP035493.1"/>
</dbReference>
<keyword evidence="7" id="KW-1278">Translocase</keyword>
<evidence type="ECO:0000256" key="8">
    <source>
        <dbReference type="ARBA" id="ARBA00023136"/>
    </source>
</evidence>
<dbReference type="SMART" id="SM00382">
    <property type="entry name" value="AAA"/>
    <property type="match status" value="2"/>
</dbReference>
<evidence type="ECO:0000256" key="6">
    <source>
        <dbReference type="ARBA" id="ARBA00022840"/>
    </source>
</evidence>
<dbReference type="PROSITE" id="PS50893">
    <property type="entry name" value="ABC_TRANSPORTER_2"/>
    <property type="match status" value="2"/>
</dbReference>
<evidence type="ECO:0000256" key="7">
    <source>
        <dbReference type="ARBA" id="ARBA00022967"/>
    </source>
</evidence>
<dbReference type="KEGG" id="xya:ET471_09215"/>
<proteinExistence type="predicted"/>
<dbReference type="Gene3D" id="3.40.50.300">
    <property type="entry name" value="P-loop containing nucleotide triphosphate hydrolases"/>
    <property type="match status" value="2"/>
</dbReference>
<name>A0A4V0YG71_9MICO</name>
<evidence type="ECO:0000256" key="3">
    <source>
        <dbReference type="ARBA" id="ARBA00022597"/>
    </source>
</evidence>
<dbReference type="PANTHER" id="PTHR43790">
    <property type="entry name" value="CARBOHYDRATE TRANSPORT ATP-BINDING PROTEIN MG119-RELATED"/>
    <property type="match status" value="1"/>
</dbReference>
<dbReference type="NCBIfam" id="NF040905">
    <property type="entry name" value="GguA"/>
    <property type="match status" value="1"/>
</dbReference>
<dbReference type="PANTHER" id="PTHR43790:SF1">
    <property type="entry name" value="XYLOSE IMPORT ATP-BINDING PROTEIN XYLG"/>
    <property type="match status" value="1"/>
</dbReference>
<dbReference type="InterPro" id="IPR003439">
    <property type="entry name" value="ABC_transporter-like_ATP-bd"/>
</dbReference>
<evidence type="ECO:0000256" key="2">
    <source>
        <dbReference type="ARBA" id="ARBA00022475"/>
    </source>
</evidence>
<evidence type="ECO:0000313" key="10">
    <source>
        <dbReference type="EMBL" id="QAY70191.1"/>
    </source>
</evidence>